<evidence type="ECO:0000313" key="1">
    <source>
        <dbReference type="EMBL" id="JAH09904.1"/>
    </source>
</evidence>
<reference evidence="1" key="1">
    <citation type="submission" date="2014-11" db="EMBL/GenBank/DDBJ databases">
        <authorList>
            <person name="Amaro Gonzalez C."/>
        </authorList>
    </citation>
    <scope>NUCLEOTIDE SEQUENCE</scope>
</reference>
<sequence>MLINDSAFQCTCGVLTVALTPSCTCGQFITVGYLLTLFTVSSSLGYCSPSGNRAEIL</sequence>
<dbReference type="EMBL" id="GBXM01098673">
    <property type="protein sequence ID" value="JAH09904.1"/>
    <property type="molecule type" value="Transcribed_RNA"/>
</dbReference>
<dbReference type="AlphaFoldDB" id="A0A0E9PZJ7"/>
<protein>
    <submittedName>
        <fullName evidence="1">Uncharacterized protein</fullName>
    </submittedName>
</protein>
<reference evidence="1" key="2">
    <citation type="journal article" date="2015" name="Fish Shellfish Immunol.">
        <title>Early steps in the European eel (Anguilla anguilla)-Vibrio vulnificus interaction in the gills: Role of the RtxA13 toxin.</title>
        <authorList>
            <person name="Callol A."/>
            <person name="Pajuelo D."/>
            <person name="Ebbesson L."/>
            <person name="Teles M."/>
            <person name="MacKenzie S."/>
            <person name="Amaro C."/>
        </authorList>
    </citation>
    <scope>NUCLEOTIDE SEQUENCE</scope>
</reference>
<accession>A0A0E9PZJ7</accession>
<proteinExistence type="predicted"/>
<name>A0A0E9PZJ7_ANGAN</name>
<organism evidence="1">
    <name type="scientific">Anguilla anguilla</name>
    <name type="common">European freshwater eel</name>
    <name type="synonym">Muraena anguilla</name>
    <dbReference type="NCBI Taxonomy" id="7936"/>
    <lineage>
        <taxon>Eukaryota</taxon>
        <taxon>Metazoa</taxon>
        <taxon>Chordata</taxon>
        <taxon>Craniata</taxon>
        <taxon>Vertebrata</taxon>
        <taxon>Euteleostomi</taxon>
        <taxon>Actinopterygii</taxon>
        <taxon>Neopterygii</taxon>
        <taxon>Teleostei</taxon>
        <taxon>Anguilliformes</taxon>
        <taxon>Anguillidae</taxon>
        <taxon>Anguilla</taxon>
    </lineage>
</organism>